<keyword evidence="4" id="KW-0812">Transmembrane</keyword>
<dbReference type="Gene3D" id="1.25.40.10">
    <property type="entry name" value="Tetratricopeptide repeat domain"/>
    <property type="match status" value="1"/>
</dbReference>
<dbReference type="GO" id="GO:0019905">
    <property type="term" value="F:syntaxin binding"/>
    <property type="evidence" value="ECO:0007669"/>
    <property type="project" value="TreeGrafter"/>
</dbReference>
<evidence type="ECO:0000313" key="6">
    <source>
        <dbReference type="Proteomes" id="UP001234989"/>
    </source>
</evidence>
<dbReference type="InterPro" id="IPR011990">
    <property type="entry name" value="TPR-like_helical_dom_sf"/>
</dbReference>
<reference evidence="5" key="1">
    <citation type="submission" date="2023-08" db="EMBL/GenBank/DDBJ databases">
        <title>A de novo genome assembly of Solanum verrucosum Schlechtendal, a Mexican diploid species geographically isolated from the other diploid A-genome species in potato relatives.</title>
        <authorList>
            <person name="Hosaka K."/>
        </authorList>
    </citation>
    <scope>NUCLEOTIDE SEQUENCE</scope>
    <source>
        <tissue evidence="5">Young leaves</tissue>
    </source>
</reference>
<dbReference type="PANTHER" id="PTHR13768">
    <property type="entry name" value="SOLUBLE NSF ATTACHMENT PROTEIN SNAP"/>
    <property type="match status" value="1"/>
</dbReference>
<dbReference type="GO" id="GO:0035494">
    <property type="term" value="P:SNARE complex disassembly"/>
    <property type="evidence" value="ECO:0007669"/>
    <property type="project" value="TreeGrafter"/>
</dbReference>
<keyword evidence="3" id="KW-0653">Protein transport</keyword>
<evidence type="ECO:0000256" key="3">
    <source>
        <dbReference type="ARBA" id="ARBA00022927"/>
    </source>
</evidence>
<dbReference type="GO" id="GO:0006886">
    <property type="term" value="P:intracellular protein transport"/>
    <property type="evidence" value="ECO:0007669"/>
    <property type="project" value="InterPro"/>
</dbReference>
<dbReference type="SUPFAM" id="SSF48452">
    <property type="entry name" value="TPR-like"/>
    <property type="match status" value="1"/>
</dbReference>
<comment type="similarity">
    <text evidence="1">Belongs to the SNAP family.</text>
</comment>
<dbReference type="AlphaFoldDB" id="A0AAF0Q0V0"/>
<evidence type="ECO:0000256" key="2">
    <source>
        <dbReference type="ARBA" id="ARBA00022448"/>
    </source>
</evidence>
<keyword evidence="4" id="KW-0472">Membrane</keyword>
<name>A0AAF0Q0V0_SOLVR</name>
<dbReference type="Pfam" id="PF14938">
    <property type="entry name" value="SNAP"/>
    <property type="match status" value="1"/>
</dbReference>
<organism evidence="5 6">
    <name type="scientific">Solanum verrucosum</name>
    <dbReference type="NCBI Taxonomy" id="315347"/>
    <lineage>
        <taxon>Eukaryota</taxon>
        <taxon>Viridiplantae</taxon>
        <taxon>Streptophyta</taxon>
        <taxon>Embryophyta</taxon>
        <taxon>Tracheophyta</taxon>
        <taxon>Spermatophyta</taxon>
        <taxon>Magnoliopsida</taxon>
        <taxon>eudicotyledons</taxon>
        <taxon>Gunneridae</taxon>
        <taxon>Pentapetalae</taxon>
        <taxon>asterids</taxon>
        <taxon>lamiids</taxon>
        <taxon>Solanales</taxon>
        <taxon>Solanaceae</taxon>
        <taxon>Solanoideae</taxon>
        <taxon>Solaneae</taxon>
        <taxon>Solanum</taxon>
    </lineage>
</organism>
<keyword evidence="2" id="KW-0813">Transport</keyword>
<protein>
    <submittedName>
        <fullName evidence="5">Uncharacterized protein</fullName>
    </submittedName>
</protein>
<evidence type="ECO:0000256" key="1">
    <source>
        <dbReference type="ARBA" id="ARBA00010050"/>
    </source>
</evidence>
<sequence>MEDTSSSQGDRVGAVYVKLTSCHLKLDHKHEAARAYDIDVDYYKMMKNLKGCVVPYCAIVQILGDVVAINNALERYQILDKTFPGTRECKFLMLLLTKRDVAEFTSCLKEYDSTIKLVEWRTPVLLMMKEALKAKELESKGQGSSWSNICEISKFSSEVDHKHEVARAYDIAVEYYKMTKKMKGYVLPYCAILQILSVAGTSYRYMSISCRGNIMSRESNTFISGHWKAKRNQRTLPDTGYNIFRDARVHVSNGMPYSL</sequence>
<gene>
    <name evidence="5" type="ORF">MTR67_007757</name>
</gene>
<dbReference type="GO" id="GO:0005774">
    <property type="term" value="C:vacuolar membrane"/>
    <property type="evidence" value="ECO:0007669"/>
    <property type="project" value="TreeGrafter"/>
</dbReference>
<evidence type="ECO:0000256" key="4">
    <source>
        <dbReference type="SAM" id="Phobius"/>
    </source>
</evidence>
<keyword evidence="6" id="KW-1185">Reference proteome</keyword>
<dbReference type="EMBL" id="CP133613">
    <property type="protein sequence ID" value="WMV14372.1"/>
    <property type="molecule type" value="Genomic_DNA"/>
</dbReference>
<evidence type="ECO:0000313" key="5">
    <source>
        <dbReference type="EMBL" id="WMV14372.1"/>
    </source>
</evidence>
<keyword evidence="4" id="KW-1133">Transmembrane helix</keyword>
<dbReference type="GO" id="GO:0031201">
    <property type="term" value="C:SNARE complex"/>
    <property type="evidence" value="ECO:0007669"/>
    <property type="project" value="TreeGrafter"/>
</dbReference>
<feature type="transmembrane region" description="Helical" evidence="4">
    <location>
        <begin position="186"/>
        <end position="206"/>
    </location>
</feature>
<dbReference type="GO" id="GO:0005483">
    <property type="term" value="F:soluble NSF attachment protein activity"/>
    <property type="evidence" value="ECO:0007669"/>
    <property type="project" value="TreeGrafter"/>
</dbReference>
<proteinExistence type="inferred from homology"/>
<dbReference type="PANTHER" id="PTHR13768:SF27">
    <property type="entry name" value="ALPHA-SOLUBLE NSF ATTACHMENT PROTEIN-LIKE"/>
    <property type="match status" value="1"/>
</dbReference>
<dbReference type="Proteomes" id="UP001234989">
    <property type="component" value="Chromosome 2"/>
</dbReference>
<accession>A0AAF0Q0V0</accession>
<dbReference type="InterPro" id="IPR000744">
    <property type="entry name" value="NSF_attach"/>
</dbReference>